<dbReference type="Proteomes" id="UP000230961">
    <property type="component" value="Chromosome"/>
</dbReference>
<name>A0A7U5PGY3_YEREN</name>
<dbReference type="KEGG" id="yel:LC20_08825"/>
<dbReference type="EMBL" id="CP007448">
    <property type="protein sequence ID" value="ATX62974.1"/>
    <property type="molecule type" value="Genomic_DNA"/>
</dbReference>
<organism evidence="2 3">
    <name type="scientific">Yersinia enterocolitica LC20</name>
    <dbReference type="NCBI Taxonomy" id="1443113"/>
    <lineage>
        <taxon>Bacteria</taxon>
        <taxon>Pseudomonadati</taxon>
        <taxon>Pseudomonadota</taxon>
        <taxon>Gammaproteobacteria</taxon>
        <taxon>Enterobacterales</taxon>
        <taxon>Yersiniaceae</taxon>
        <taxon>Yersinia</taxon>
    </lineage>
</organism>
<accession>A0A7U5PGY3</accession>
<evidence type="ECO:0000313" key="2">
    <source>
        <dbReference type="EMBL" id="ATX62974.1"/>
    </source>
</evidence>
<gene>
    <name evidence="2" type="ORF">LC20_08825</name>
</gene>
<reference evidence="2 3" key="1">
    <citation type="submission" date="2017-11" db="EMBL/GenBank/DDBJ databases">
        <title>The complete genome sequence and comparative genome analysis of Yersinia enterocolitica strain LC20.</title>
        <authorList>
            <person name="Shi G."/>
            <person name="Su M."/>
            <person name="Liang J."/>
            <person name="Gu W."/>
            <person name="Xiao Y."/>
            <person name="Zhang Z."/>
            <person name="Qiu H."/>
            <person name="Duan R."/>
            <person name="Zhang Z."/>
            <person name="Li Y."/>
            <person name="Zhang X."/>
            <person name="Ling Y."/>
            <person name="Song L."/>
            <person name="Chen M."/>
            <person name="Zhao Y."/>
            <person name="Wu J."/>
            <person name="Jing H."/>
            <person name="Xiao J."/>
            <person name="Wang X."/>
        </authorList>
    </citation>
    <scope>NUCLEOTIDE SEQUENCE [LARGE SCALE GENOMIC DNA]</scope>
    <source>
        <strain evidence="2 3">LC20</strain>
    </source>
</reference>
<dbReference type="AlphaFoldDB" id="A0A7U5PGY3"/>
<protein>
    <submittedName>
        <fullName evidence="2">Uncharacterized protein</fullName>
    </submittedName>
</protein>
<feature type="region of interest" description="Disordered" evidence="1">
    <location>
        <begin position="60"/>
        <end position="83"/>
    </location>
</feature>
<proteinExistence type="predicted"/>
<evidence type="ECO:0000313" key="3">
    <source>
        <dbReference type="Proteomes" id="UP000230961"/>
    </source>
</evidence>
<sequence>MHNKMRATSQSTGLLFMASLIEHSEISKTIMAKSSQNLAAVVIRYRVRWQKVAMPASVDKSMPKVVAKSSRGSNTRGIGCEKPYLPVRSRRRATCNANKF</sequence>
<evidence type="ECO:0000256" key="1">
    <source>
        <dbReference type="SAM" id="MobiDB-lite"/>
    </source>
</evidence>